<dbReference type="InterPro" id="IPR027417">
    <property type="entry name" value="P-loop_NTPase"/>
</dbReference>
<proteinExistence type="inferred from homology"/>
<keyword evidence="18" id="KW-1185">Reference proteome</keyword>
<dbReference type="PROSITE" id="PS00674">
    <property type="entry name" value="AAA"/>
    <property type="match status" value="1"/>
</dbReference>
<dbReference type="SUPFAM" id="SSF52540">
    <property type="entry name" value="P-loop containing nucleoside triphosphate hydrolases"/>
    <property type="match status" value="1"/>
</dbReference>
<feature type="region of interest" description="Disordered" evidence="13">
    <location>
        <begin position="523"/>
        <end position="554"/>
    </location>
</feature>
<dbReference type="GO" id="GO:0005524">
    <property type="term" value="F:ATP binding"/>
    <property type="evidence" value="ECO:0007669"/>
    <property type="project" value="UniProtKB-KW"/>
</dbReference>
<dbReference type="GO" id="GO:0005743">
    <property type="term" value="C:mitochondrial inner membrane"/>
    <property type="evidence" value="ECO:0007669"/>
    <property type="project" value="UniProtKB-SubCell"/>
</dbReference>
<evidence type="ECO:0000256" key="5">
    <source>
        <dbReference type="ARBA" id="ARBA00022792"/>
    </source>
</evidence>
<dbReference type="Pfam" id="PF08740">
    <property type="entry name" value="BCS1_N"/>
    <property type="match status" value="1"/>
</dbReference>
<comment type="catalytic activity">
    <reaction evidence="11">
        <text>ATP + H2O = ADP + phosphate + H(+)</text>
        <dbReference type="Rhea" id="RHEA:13065"/>
        <dbReference type="ChEBI" id="CHEBI:15377"/>
        <dbReference type="ChEBI" id="CHEBI:15378"/>
        <dbReference type="ChEBI" id="CHEBI:30616"/>
        <dbReference type="ChEBI" id="CHEBI:43474"/>
        <dbReference type="ChEBI" id="CHEBI:456216"/>
    </reaction>
    <physiologicalReaction direction="left-to-right" evidence="11">
        <dbReference type="Rhea" id="RHEA:13066"/>
    </physiologicalReaction>
</comment>
<dbReference type="InterPro" id="IPR003960">
    <property type="entry name" value="ATPase_AAA_CS"/>
</dbReference>
<dbReference type="OrthoDB" id="10251412at2759"/>
<evidence type="ECO:0000256" key="12">
    <source>
        <dbReference type="RuleBase" id="RU003651"/>
    </source>
</evidence>
<keyword evidence="9" id="KW-0496">Mitochondrion</keyword>
<keyword evidence="4 12" id="KW-0547">Nucleotide-binding</keyword>
<keyword evidence="3 14" id="KW-0812">Transmembrane</keyword>
<evidence type="ECO:0000256" key="7">
    <source>
        <dbReference type="ARBA" id="ARBA00022840"/>
    </source>
</evidence>
<reference evidence="17 18" key="2">
    <citation type="submission" date="2021-10" db="EMBL/GenBank/DDBJ databases">
        <authorList>
            <person name="Piombo E."/>
        </authorList>
    </citation>
    <scope>NUCLEOTIDE SEQUENCE [LARGE SCALE GENOMIC DNA]</scope>
</reference>
<feature type="domain" description="AAA+ ATPase" evidence="15">
    <location>
        <begin position="286"/>
        <end position="425"/>
    </location>
</feature>
<dbReference type="Pfam" id="PF25426">
    <property type="entry name" value="AAA_lid_BCS1"/>
    <property type="match status" value="1"/>
</dbReference>
<dbReference type="PANTHER" id="PTHR23070">
    <property type="entry name" value="BCS1 AAA-TYPE ATPASE"/>
    <property type="match status" value="1"/>
</dbReference>
<protein>
    <recommendedName>
        <fullName evidence="19">Mitochondrial chaperone BCS1</fullName>
    </recommendedName>
</protein>
<dbReference type="EMBL" id="CABFOC020000013">
    <property type="protein sequence ID" value="CAH0045875.1"/>
    <property type="molecule type" value="Genomic_DNA"/>
</dbReference>
<keyword evidence="7 12" id="KW-0067">ATP-binding</keyword>
<evidence type="ECO:0000259" key="16">
    <source>
        <dbReference type="SMART" id="SM01024"/>
    </source>
</evidence>
<dbReference type="SMART" id="SM00382">
    <property type="entry name" value="AAA"/>
    <property type="match status" value="1"/>
</dbReference>
<accession>A0A9N9W425</accession>
<comment type="subcellular location">
    <subcellularLocation>
        <location evidence="1">Mitochondrion inner membrane</location>
        <topology evidence="1">Single-pass membrane protein</topology>
    </subcellularLocation>
</comment>
<comment type="caution">
    <text evidence="17">The sequence shown here is derived from an EMBL/GenBank/DDBJ whole genome shotgun (WGS) entry which is preliminary data.</text>
</comment>
<keyword evidence="6" id="KW-0378">Hydrolase</keyword>
<dbReference type="Proteomes" id="UP000775872">
    <property type="component" value="Unassembled WGS sequence"/>
</dbReference>
<feature type="transmembrane region" description="Helical" evidence="14">
    <location>
        <begin position="20"/>
        <end position="39"/>
    </location>
</feature>
<comment type="similarity">
    <text evidence="2">Belongs to the AAA ATPase family. BCS1 subfamily.</text>
</comment>
<keyword evidence="8 14" id="KW-1133">Transmembrane helix</keyword>
<dbReference type="InterPro" id="IPR057495">
    <property type="entry name" value="AAA_lid_BCS1"/>
</dbReference>
<feature type="compositionally biased region" description="Acidic residues" evidence="13">
    <location>
        <begin position="124"/>
        <end position="138"/>
    </location>
</feature>
<evidence type="ECO:0000256" key="11">
    <source>
        <dbReference type="ARBA" id="ARBA00048778"/>
    </source>
</evidence>
<dbReference type="InterPro" id="IPR003959">
    <property type="entry name" value="ATPase_AAA_core"/>
</dbReference>
<evidence type="ECO:0000256" key="6">
    <source>
        <dbReference type="ARBA" id="ARBA00022801"/>
    </source>
</evidence>
<name>A0A9N9W425_9HYPO</name>
<dbReference type="InterPro" id="IPR003593">
    <property type="entry name" value="AAA+_ATPase"/>
</dbReference>
<sequence>MEALRSNDSSGDSAQQQFAVLDMLIPGFSLFLTTVQSSFAIDLRIYIPLLLIVGSSAWVWSHVWEFIKDGFDKYLMSSMYIRTDDEVFNIVMGWVAQQNFSRDSNRFIPNTNVNSRSWALWNDGGDDSEDDDESDSEEGYAHKDRKKNSSELKYTPSYGTSFFTYHGHLLLFIRTEDTNRGSNLSASERETIQISCFGRNPAVLKELLLEARQLYLSKDQSKTIIYRGTGSKSNESPGWKRCVARFSRPFSTILLSDEIKQRVIDDVADYIDSNTRRWYANRGIPYRRGYLFYGPPGTGKSSLSFALAGFFQLPIYIISLSSPVATEENVSTLFGQLPRRCIVLLEDIDSAGVTHTRVAQDGQSSDTPSTGSERLSLSGLLNVLDGVASQEGRVLIMTTNHLEKLDPALTRPGRVDLMVEFSLADEEVAASIFRAIYTPYEGEILLGINGKGASPQAMEEDEKAVARRTQVIADIKDMAIDFAAKIPQEEFSPAEVQGLLLQHKRDPLAAIQAVDRWIKTTREERAKRRARETEKLKEQAEKMEEDQGGEQNCN</sequence>
<evidence type="ECO:0000256" key="3">
    <source>
        <dbReference type="ARBA" id="ARBA00022692"/>
    </source>
</evidence>
<dbReference type="Pfam" id="PF00004">
    <property type="entry name" value="AAA"/>
    <property type="match status" value="1"/>
</dbReference>
<organism evidence="17 18">
    <name type="scientific">Clonostachys solani</name>
    <dbReference type="NCBI Taxonomy" id="160281"/>
    <lineage>
        <taxon>Eukaryota</taxon>
        <taxon>Fungi</taxon>
        <taxon>Dikarya</taxon>
        <taxon>Ascomycota</taxon>
        <taxon>Pezizomycotina</taxon>
        <taxon>Sordariomycetes</taxon>
        <taxon>Hypocreomycetidae</taxon>
        <taxon>Hypocreales</taxon>
        <taxon>Bionectriaceae</taxon>
        <taxon>Clonostachys</taxon>
    </lineage>
</organism>
<evidence type="ECO:0000259" key="15">
    <source>
        <dbReference type="SMART" id="SM00382"/>
    </source>
</evidence>
<feature type="transmembrane region" description="Helical" evidence="14">
    <location>
        <begin position="45"/>
        <end position="67"/>
    </location>
</feature>
<dbReference type="GO" id="GO:0016887">
    <property type="term" value="F:ATP hydrolysis activity"/>
    <property type="evidence" value="ECO:0007669"/>
    <property type="project" value="InterPro"/>
</dbReference>
<dbReference type="SMART" id="SM01024">
    <property type="entry name" value="BCS1_N"/>
    <property type="match status" value="1"/>
</dbReference>
<evidence type="ECO:0000256" key="1">
    <source>
        <dbReference type="ARBA" id="ARBA00004434"/>
    </source>
</evidence>
<evidence type="ECO:0000256" key="13">
    <source>
        <dbReference type="SAM" id="MobiDB-lite"/>
    </source>
</evidence>
<evidence type="ECO:0000256" key="2">
    <source>
        <dbReference type="ARBA" id="ARBA00007448"/>
    </source>
</evidence>
<evidence type="ECO:0000313" key="17">
    <source>
        <dbReference type="EMBL" id="CAH0045875.1"/>
    </source>
</evidence>
<dbReference type="Gene3D" id="3.40.50.300">
    <property type="entry name" value="P-loop containing nucleotide triphosphate hydrolases"/>
    <property type="match status" value="1"/>
</dbReference>
<evidence type="ECO:0008006" key="19">
    <source>
        <dbReference type="Google" id="ProtNLM"/>
    </source>
</evidence>
<gene>
    <name evidence="17" type="ORF">CSOL1703_00012507</name>
</gene>
<dbReference type="InterPro" id="IPR014851">
    <property type="entry name" value="BCS1_N"/>
</dbReference>
<evidence type="ECO:0000256" key="8">
    <source>
        <dbReference type="ARBA" id="ARBA00022989"/>
    </source>
</evidence>
<keyword evidence="5" id="KW-0999">Mitochondrion inner membrane</keyword>
<evidence type="ECO:0000256" key="10">
    <source>
        <dbReference type="ARBA" id="ARBA00023136"/>
    </source>
</evidence>
<reference evidence="18" key="1">
    <citation type="submission" date="2019-06" db="EMBL/GenBank/DDBJ databases">
        <authorList>
            <person name="Broberg M."/>
        </authorList>
    </citation>
    <scope>NUCLEOTIDE SEQUENCE [LARGE SCALE GENOMIC DNA]</scope>
</reference>
<feature type="compositionally biased region" description="Basic and acidic residues" evidence="13">
    <location>
        <begin position="523"/>
        <end position="542"/>
    </location>
</feature>
<keyword evidence="10 14" id="KW-0472">Membrane</keyword>
<evidence type="ECO:0000313" key="18">
    <source>
        <dbReference type="Proteomes" id="UP000775872"/>
    </source>
</evidence>
<dbReference type="InterPro" id="IPR050747">
    <property type="entry name" value="Mitochondrial_chaperone_BCS1"/>
</dbReference>
<feature type="domain" description="BCS1 N-terminal" evidence="16">
    <location>
        <begin position="51"/>
        <end position="253"/>
    </location>
</feature>
<evidence type="ECO:0000256" key="4">
    <source>
        <dbReference type="ARBA" id="ARBA00022741"/>
    </source>
</evidence>
<evidence type="ECO:0000256" key="14">
    <source>
        <dbReference type="SAM" id="Phobius"/>
    </source>
</evidence>
<feature type="region of interest" description="Disordered" evidence="13">
    <location>
        <begin position="124"/>
        <end position="146"/>
    </location>
</feature>
<dbReference type="AlphaFoldDB" id="A0A9N9W425"/>
<evidence type="ECO:0000256" key="9">
    <source>
        <dbReference type="ARBA" id="ARBA00023128"/>
    </source>
</evidence>